<comment type="caution">
    <text evidence="2">The sequence shown here is derived from an EMBL/GenBank/DDBJ whole genome shotgun (WGS) entry which is preliminary data.</text>
</comment>
<reference evidence="2" key="1">
    <citation type="submission" date="2023-05" db="EMBL/GenBank/DDBJ databases">
        <title>Nepenthes gracilis genome sequencing.</title>
        <authorList>
            <person name="Fukushima K."/>
        </authorList>
    </citation>
    <scope>NUCLEOTIDE SEQUENCE</scope>
    <source>
        <strain evidence="2">SING2019-196</strain>
    </source>
</reference>
<organism evidence="2 3">
    <name type="scientific">Nepenthes gracilis</name>
    <name type="common">Slender pitcher plant</name>
    <dbReference type="NCBI Taxonomy" id="150966"/>
    <lineage>
        <taxon>Eukaryota</taxon>
        <taxon>Viridiplantae</taxon>
        <taxon>Streptophyta</taxon>
        <taxon>Embryophyta</taxon>
        <taxon>Tracheophyta</taxon>
        <taxon>Spermatophyta</taxon>
        <taxon>Magnoliopsida</taxon>
        <taxon>eudicotyledons</taxon>
        <taxon>Gunneridae</taxon>
        <taxon>Pentapetalae</taxon>
        <taxon>Caryophyllales</taxon>
        <taxon>Nepenthaceae</taxon>
        <taxon>Nepenthes</taxon>
    </lineage>
</organism>
<accession>A0AAD3SXZ3</accession>
<keyword evidence="3" id="KW-1185">Reference proteome</keyword>
<dbReference type="Proteomes" id="UP001279734">
    <property type="component" value="Unassembled WGS sequence"/>
</dbReference>
<dbReference type="EMBL" id="BSYO01000020">
    <property type="protein sequence ID" value="GMH19164.1"/>
    <property type="molecule type" value="Genomic_DNA"/>
</dbReference>
<gene>
    <name evidence="2" type="ORF">Nepgr_021005</name>
</gene>
<proteinExistence type="predicted"/>
<evidence type="ECO:0000313" key="2">
    <source>
        <dbReference type="EMBL" id="GMH19164.1"/>
    </source>
</evidence>
<feature type="compositionally biased region" description="Polar residues" evidence="1">
    <location>
        <begin position="36"/>
        <end position="46"/>
    </location>
</feature>
<feature type="compositionally biased region" description="Basic and acidic residues" evidence="1">
    <location>
        <begin position="124"/>
        <end position="142"/>
    </location>
</feature>
<evidence type="ECO:0000313" key="3">
    <source>
        <dbReference type="Proteomes" id="UP001279734"/>
    </source>
</evidence>
<feature type="compositionally biased region" description="Polar residues" evidence="1">
    <location>
        <begin position="10"/>
        <end position="28"/>
    </location>
</feature>
<evidence type="ECO:0000256" key="1">
    <source>
        <dbReference type="SAM" id="MobiDB-lite"/>
    </source>
</evidence>
<feature type="compositionally biased region" description="Polar residues" evidence="1">
    <location>
        <begin position="85"/>
        <end position="97"/>
    </location>
</feature>
<dbReference type="AlphaFoldDB" id="A0AAD3SXZ3"/>
<name>A0AAD3SXZ3_NEPGR</name>
<sequence length="153" mass="17217">MLQYLHDSSDTTTSKSAGSRIPTTTPRLSNRAMLLSKQTPASSNLDNVELGRRGHCRQNPGIKLDAAAEPRYGRNSTFPIEESDAQLSNQVTRGRNLNNERETRSWERRKARVSSGTGARTNRSFKETCEKDQAEEVKRMPEEEQEEPRGGQP</sequence>
<protein>
    <submittedName>
        <fullName evidence="2">Uncharacterized protein</fullName>
    </submittedName>
</protein>
<feature type="compositionally biased region" description="Basic and acidic residues" evidence="1">
    <location>
        <begin position="98"/>
        <end position="108"/>
    </location>
</feature>
<feature type="region of interest" description="Disordered" evidence="1">
    <location>
        <begin position="1"/>
        <end position="153"/>
    </location>
</feature>